<dbReference type="RefSeq" id="WP_182558810.1">
    <property type="nucleotide sequence ID" value="NZ_JACGWT010000001.1"/>
</dbReference>
<dbReference type="SUPFAM" id="SSF49785">
    <property type="entry name" value="Galactose-binding domain-like"/>
    <property type="match status" value="1"/>
</dbReference>
<organism evidence="7 8">
    <name type="scientific">Microlunatus kandeliicorticis</name>
    <dbReference type="NCBI Taxonomy" id="1759536"/>
    <lineage>
        <taxon>Bacteria</taxon>
        <taxon>Bacillati</taxon>
        <taxon>Actinomycetota</taxon>
        <taxon>Actinomycetes</taxon>
        <taxon>Propionibacteriales</taxon>
        <taxon>Propionibacteriaceae</taxon>
        <taxon>Microlunatus</taxon>
    </lineage>
</organism>
<gene>
    <name evidence="7" type="ORF">FHX74_000877</name>
</gene>
<dbReference type="SUPFAM" id="SSF51445">
    <property type="entry name" value="(Trans)glycosidases"/>
    <property type="match status" value="1"/>
</dbReference>
<dbReference type="GO" id="GO:0016020">
    <property type="term" value="C:membrane"/>
    <property type="evidence" value="ECO:0007669"/>
    <property type="project" value="GOC"/>
</dbReference>
<keyword evidence="2" id="KW-0732">Signal</keyword>
<proteinExistence type="inferred from homology"/>
<accession>A0A7W3IQB0</accession>
<dbReference type="InterPro" id="IPR013780">
    <property type="entry name" value="Glyco_hydro_b"/>
</dbReference>
<dbReference type="Pfam" id="PF02055">
    <property type="entry name" value="Glyco_hydro_30"/>
    <property type="match status" value="1"/>
</dbReference>
<dbReference type="PROSITE" id="PS50022">
    <property type="entry name" value="FA58C_3"/>
    <property type="match status" value="1"/>
</dbReference>
<dbReference type="EMBL" id="JACGWT010000001">
    <property type="protein sequence ID" value="MBA8793283.1"/>
    <property type="molecule type" value="Genomic_DNA"/>
</dbReference>
<dbReference type="InterPro" id="IPR033453">
    <property type="entry name" value="Glyco_hydro_30_TIM-barrel"/>
</dbReference>
<comment type="similarity">
    <text evidence="1 4">Belongs to the glycosyl hydrolase 30 family.</text>
</comment>
<evidence type="ECO:0000259" key="6">
    <source>
        <dbReference type="PROSITE" id="PS50022"/>
    </source>
</evidence>
<comment type="caution">
    <text evidence="7">The sequence shown here is derived from an EMBL/GenBank/DDBJ whole genome shotgun (WGS) entry which is preliminary data.</text>
</comment>
<dbReference type="Pfam" id="PF00754">
    <property type="entry name" value="F5_F8_type_C"/>
    <property type="match status" value="1"/>
</dbReference>
<evidence type="ECO:0000256" key="5">
    <source>
        <dbReference type="SAM" id="MobiDB-lite"/>
    </source>
</evidence>
<reference evidence="7 8" key="1">
    <citation type="submission" date="2020-07" db="EMBL/GenBank/DDBJ databases">
        <title>Sequencing the genomes of 1000 actinobacteria strains.</title>
        <authorList>
            <person name="Klenk H.-P."/>
        </authorList>
    </citation>
    <scope>NUCLEOTIDE SEQUENCE [LARGE SCALE GENOMIC DNA]</scope>
    <source>
        <strain evidence="7 8">DSM 100723</strain>
    </source>
</reference>
<evidence type="ECO:0000313" key="7">
    <source>
        <dbReference type="EMBL" id="MBA8793283.1"/>
    </source>
</evidence>
<dbReference type="InterPro" id="IPR033452">
    <property type="entry name" value="GH30_C"/>
</dbReference>
<dbReference type="InterPro" id="IPR008979">
    <property type="entry name" value="Galactose-bd-like_sf"/>
</dbReference>
<evidence type="ECO:0000256" key="2">
    <source>
        <dbReference type="ARBA" id="ARBA00022729"/>
    </source>
</evidence>
<dbReference type="Proteomes" id="UP000523079">
    <property type="component" value="Unassembled WGS sequence"/>
</dbReference>
<dbReference type="PANTHER" id="PTHR11069:SF23">
    <property type="entry name" value="LYSOSOMAL ACID GLUCOSYLCERAMIDASE"/>
    <property type="match status" value="1"/>
</dbReference>
<dbReference type="Gene3D" id="2.60.120.260">
    <property type="entry name" value="Galactose-binding domain-like"/>
    <property type="match status" value="1"/>
</dbReference>
<dbReference type="PRINTS" id="PR00843">
    <property type="entry name" value="GLHYDRLASE30"/>
</dbReference>
<name>A0A7W3IQB0_9ACTN</name>
<keyword evidence="3 4" id="KW-0378">Hydrolase</keyword>
<evidence type="ECO:0000256" key="3">
    <source>
        <dbReference type="ARBA" id="ARBA00022801"/>
    </source>
</evidence>
<sequence length="785" mass="83040">MTSTLPRPTLPRPALSRPARSRPALARPAGRLVPATTTAVTVVALAVAPLGPVASAAAAPAVDPSLAPGAVRVWTTDLAAGQHLARGADLSWSTGPVTGPDAGTVIAVDPTRRYQRMTGFGAAMTESSAIVLGRLPEETRRSVMTDLFSPRQGIGLSFLRNPMGASDFATDSYSYDDQPAGQTDPRLRDFSIARDEQAVIPRLREARRINPGLTLMGTPWSPPGWMKTSDSMVTGTLLPQYAKTYARYFVKYLEAYRAAGLPVQYVSAQNEPLYEPATYPGMSFTADQEAAFIGRDLGPALARAGLGTKILGYDHNWDVPAYPEQLQADRRAARYVPGTAWHCYGGDVGAQSVAHNDYPRAQAFETECSGGTWQGTDTQAFAATMQTLIGVPRNWGQSVVLWNVALDDRRGPQNHGCDTCRGLVTVHDDGTVTKELDYWALAQASRFVRPGAVRIASSEPALPAGSTGLSDVAFTNPDGSQAVIVFNGGTTAADLTLRVGGRHVSTSLAAGAAATYTFRAPAGVRPAGDARLGWTDLDLGRAPAGTPTGRYTLSVGPALLDQLDQVRVGDRWLVMSRPYGSQLVAPASTALSRTGWQVTASASDPDSPVANLLDGDLSTRWSSGTGQVPGMSLTVDLGAARTFSQLVLDSGTSVGDYLRGYELQTSPDGSAWTTVARGQGTGPVTTVALPRTTARYLRIVSTESSGSWWSVAELNLREASGTVRQTSRGTLRRDSARLPDGTRVQAALNAGRSTARVAIPVAGFDYRYTLPAGAAVTFAERPVTG</sequence>
<dbReference type="GO" id="GO:0006680">
    <property type="term" value="P:glucosylceramide catabolic process"/>
    <property type="evidence" value="ECO:0007669"/>
    <property type="project" value="TreeGrafter"/>
</dbReference>
<evidence type="ECO:0000256" key="1">
    <source>
        <dbReference type="ARBA" id="ARBA00005382"/>
    </source>
</evidence>
<feature type="region of interest" description="Disordered" evidence="5">
    <location>
        <begin position="1"/>
        <end position="30"/>
    </location>
</feature>
<dbReference type="PANTHER" id="PTHR11069">
    <property type="entry name" value="GLUCOSYLCERAMIDASE"/>
    <property type="match status" value="1"/>
</dbReference>
<dbReference type="InterPro" id="IPR001139">
    <property type="entry name" value="Glyco_hydro_30"/>
</dbReference>
<dbReference type="GO" id="GO:0004348">
    <property type="term" value="F:glucosylceramidase activity"/>
    <property type="evidence" value="ECO:0007669"/>
    <property type="project" value="InterPro"/>
</dbReference>
<dbReference type="AlphaFoldDB" id="A0A7W3IQB0"/>
<evidence type="ECO:0000313" key="8">
    <source>
        <dbReference type="Proteomes" id="UP000523079"/>
    </source>
</evidence>
<dbReference type="Pfam" id="PF17189">
    <property type="entry name" value="Glyco_hydro_30C"/>
    <property type="match status" value="1"/>
</dbReference>
<evidence type="ECO:0000256" key="4">
    <source>
        <dbReference type="RuleBase" id="RU361188"/>
    </source>
</evidence>
<dbReference type="Gene3D" id="2.60.40.1180">
    <property type="entry name" value="Golgi alpha-mannosidase II"/>
    <property type="match status" value="1"/>
</dbReference>
<dbReference type="InterPro" id="IPR000421">
    <property type="entry name" value="FA58C"/>
</dbReference>
<keyword evidence="8" id="KW-1185">Reference proteome</keyword>
<dbReference type="InterPro" id="IPR017853">
    <property type="entry name" value="GH"/>
</dbReference>
<dbReference type="Gene3D" id="3.20.20.80">
    <property type="entry name" value="Glycosidases"/>
    <property type="match status" value="1"/>
</dbReference>
<keyword evidence="4" id="KW-0326">Glycosidase</keyword>
<protein>
    <submittedName>
        <fullName evidence="7">O-glycosyl hydrolase</fullName>
    </submittedName>
</protein>
<feature type="domain" description="F5/8 type C" evidence="6">
    <location>
        <begin position="584"/>
        <end position="719"/>
    </location>
</feature>